<evidence type="ECO:0000313" key="3">
    <source>
        <dbReference type="EMBL" id="KAF6171966.1"/>
    </source>
</evidence>
<dbReference type="Pfam" id="PF04059">
    <property type="entry name" value="RRM_2"/>
    <property type="match status" value="1"/>
</dbReference>
<evidence type="ECO:0000256" key="1">
    <source>
        <dbReference type="SAM" id="MobiDB-lite"/>
    </source>
</evidence>
<dbReference type="OrthoDB" id="2415936at2759"/>
<proteinExistence type="predicted"/>
<evidence type="ECO:0000313" key="4">
    <source>
        <dbReference type="Proteomes" id="UP000541444"/>
    </source>
</evidence>
<feature type="region of interest" description="Disordered" evidence="1">
    <location>
        <begin position="417"/>
        <end position="450"/>
    </location>
</feature>
<keyword evidence="4" id="KW-1185">Reference proteome</keyword>
<gene>
    <name evidence="3" type="ORF">GIB67_029384</name>
</gene>
<comment type="caution">
    <text evidence="3">The sequence shown here is derived from an EMBL/GenBank/DDBJ whole genome shotgun (WGS) entry which is preliminary data.</text>
</comment>
<dbReference type="AlphaFoldDB" id="A0A7J7NXN1"/>
<dbReference type="InterPro" id="IPR007201">
    <property type="entry name" value="Mei2-like_Rrm_C"/>
</dbReference>
<evidence type="ECO:0000259" key="2">
    <source>
        <dbReference type="Pfam" id="PF04059"/>
    </source>
</evidence>
<name>A0A7J7NXN1_9MAGN</name>
<feature type="compositionally biased region" description="Polar residues" evidence="1">
    <location>
        <begin position="418"/>
        <end position="450"/>
    </location>
</feature>
<sequence>MCKFDFVYLPINFRTGLNLGYAFMNFTRSVETVRFFKCFQNLGWKSFNSRKVCEMKLARVQGKEGLVMYFENSYFWRETDEYLPVKFSPAARDGSLSCAFPARVTKNQKMSPNARPFSSSLQYNTKLLLSSPPCFPLPLPLPPSPVFELHPPFADHFVPLHTGLNLGYEFEYFSRNCDEAGIDVAAAQDKGGAGRIHRVSSYADFGQVGLGPKEDLATEAYEEFKHVLLALIYGKDDQTSPVANEWPVIRRFEIAGLLSSVLRAYLSAYDPIFSMTLRYLIRICLRQGISSPISDLTERLLLEERDPPPVPQESLHEAPSFDEVDIQALVHAVELTRQGDVDSLDFSKGNLFQAFQVVMGIRLGVNEPLLMNLMRATLHTHNEWFRLQMCKDHFEGLLKIDSLKEIKTPLIIDDVSKKNTGNSTPGSSQMTISSSNRMVEDGSSPTQVSSGDVICDETAILKVMNGIQEKSMAAVDKISNIVENSPHKIFIGGISEALSSNMVSSSLILKY</sequence>
<organism evidence="3 4">
    <name type="scientific">Kingdonia uniflora</name>
    <dbReference type="NCBI Taxonomy" id="39325"/>
    <lineage>
        <taxon>Eukaryota</taxon>
        <taxon>Viridiplantae</taxon>
        <taxon>Streptophyta</taxon>
        <taxon>Embryophyta</taxon>
        <taxon>Tracheophyta</taxon>
        <taxon>Spermatophyta</taxon>
        <taxon>Magnoliopsida</taxon>
        <taxon>Ranunculales</taxon>
        <taxon>Circaeasteraceae</taxon>
        <taxon>Kingdonia</taxon>
    </lineage>
</organism>
<dbReference type="EMBL" id="JACGCM010000445">
    <property type="protein sequence ID" value="KAF6171966.1"/>
    <property type="molecule type" value="Genomic_DNA"/>
</dbReference>
<reference evidence="3 4" key="1">
    <citation type="journal article" date="2020" name="IScience">
        <title>Genome Sequencing of the Endangered Kingdonia uniflora (Circaeasteraceae, Ranunculales) Reveals Potential Mechanisms of Evolutionary Specialization.</title>
        <authorList>
            <person name="Sun Y."/>
            <person name="Deng T."/>
            <person name="Zhang A."/>
            <person name="Moore M.J."/>
            <person name="Landis J.B."/>
            <person name="Lin N."/>
            <person name="Zhang H."/>
            <person name="Zhang X."/>
            <person name="Huang J."/>
            <person name="Zhang X."/>
            <person name="Sun H."/>
            <person name="Wang H."/>
        </authorList>
    </citation>
    <scope>NUCLEOTIDE SEQUENCE [LARGE SCALE GENOMIC DNA]</scope>
    <source>
        <strain evidence="3">TB1705</strain>
        <tissue evidence="3">Leaf</tissue>
    </source>
</reference>
<dbReference type="Proteomes" id="UP000541444">
    <property type="component" value="Unassembled WGS sequence"/>
</dbReference>
<accession>A0A7J7NXN1</accession>
<protein>
    <recommendedName>
        <fullName evidence="2">Mei2-like C-terminal RNA recognition motif domain-containing protein</fullName>
    </recommendedName>
</protein>
<feature type="domain" description="Mei2-like C-terminal RNA recognition motif" evidence="2">
    <location>
        <begin position="3"/>
        <end position="70"/>
    </location>
</feature>